<feature type="region of interest" description="Disordered" evidence="1">
    <location>
        <begin position="1298"/>
        <end position="1322"/>
    </location>
</feature>
<reference evidence="2 3" key="1">
    <citation type="submission" date="2019-04" db="EMBL/GenBank/DDBJ databases">
        <authorList>
            <consortium name="Wellcome Sanger Institute Data Sharing"/>
        </authorList>
    </citation>
    <scope>NUCLEOTIDE SEQUENCE [LARGE SCALE GENOMIC DNA]</scope>
</reference>
<dbReference type="GeneTree" id="ENSGT00610000086112"/>
<dbReference type="OrthoDB" id="10007406at2759"/>
<accession>A0A8C9S4H5</accession>
<reference evidence="2" key="2">
    <citation type="submission" date="2025-08" db="UniProtKB">
        <authorList>
            <consortium name="Ensembl"/>
        </authorList>
    </citation>
    <scope>IDENTIFICATION</scope>
</reference>
<dbReference type="Ensembl" id="ENSSFOT00015025827.2">
    <property type="protein sequence ID" value="ENSSFOP00015025546.2"/>
    <property type="gene ID" value="ENSSFOG00015016407.2"/>
</dbReference>
<gene>
    <name evidence="2" type="primary">KIAA0825</name>
</gene>
<dbReference type="InterPro" id="IPR027993">
    <property type="entry name" value="DUF4495"/>
</dbReference>
<proteinExistence type="predicted"/>
<protein>
    <submittedName>
        <fullName evidence="2">KIAA0825</fullName>
    </submittedName>
</protein>
<reference evidence="2" key="3">
    <citation type="submission" date="2025-09" db="UniProtKB">
        <authorList>
            <consortium name="Ensembl"/>
        </authorList>
    </citation>
    <scope>IDENTIFICATION</scope>
</reference>
<evidence type="ECO:0000313" key="3">
    <source>
        <dbReference type="Proteomes" id="UP000694397"/>
    </source>
</evidence>
<dbReference type="Pfam" id="PF14906">
    <property type="entry name" value="DUF4495"/>
    <property type="match status" value="1"/>
</dbReference>
<evidence type="ECO:0000313" key="2">
    <source>
        <dbReference type="Ensembl" id="ENSSFOP00015025546.2"/>
    </source>
</evidence>
<sequence>MEWQPHLFQDHVFVDCVSSGLPRELDVQQLLRDTEEKLKLNGCCIEQRLRELQAKLGDSCNGDRASPGSTDSLQWFSSRNLGLLKPISTAHQDLLDFLRALQQYLRTGEDGREDVALRLLLDISCQCGVAFPSPAPLTSLQPALPSFPLHGVHEEMALDVQEAWEDVRLLLRRHILDGLQGVAGGRGDGEGRVDDAQTTRRIRGLQQLLFLYPETEVLSRYQGLRAKAVEDLIQGTQAPSSGETGFQRLAHGFQSAAAALLGMLREDVLALSAVVDLSTVVAFANQAYLGTISQELLSLVEKLCENAMKDNSAHSSKSGRSSAKIKAAVGAQDQQRRVRSFCLTSHQLHCLARLTVTLQELEEQVEELLTVFTFHGGRGESPCGVKGILKKSREAAETTTGEGSRCSADLFLQHIPEPVVLEFDWRNALRDLASPMAHCVKVVLEDVCSKSLQQEEATHATHNVLLVGDVPPKEGTAPSCQENETPRKITKFCEVIMGEVDRLFPLAMACREDTLLEVRSSFVEVCSHVTLALLHRLQERAGEVPSTASLKNLPVLLATTVHLHQRLGQIRTHLRNGGRVPLSLLPVQKCQDLTEALYDHLVGYSVNVCAVSILQDPEAHHWGDAKPFYEGERCSFSIQMWYYFLRGLRSDLWLVFPPVLAQKILSQVLSQTLEILVQRYSHACPTYRRSQQIRVDITSILLCVEQMMWSLCDSPEALLQPDWTTCPWVSSIHSLCNQLLGVLVITMAPLPLLCSVFQGNAGDGSSSEEQSAKWLTVINPTLFPQQSLHACTLPRTFRQQHGTTAALRSRTLHSTSKAAERLLTADESTAHRLLKLTTSQPSCNHKLVLLTIMHDDCALLRLLLSNSYFCVDVDSDGSGRHTDGDAFMEAVFSVLTTLNNIPRALALVLETYFDKRHLWDHLYSMTDVGQTEPAVLKCLRAVVAKPIARMLNHIIDMVQAHAPQDEPGSLPPRQDPPDSVLFKVPKEWNYTPCDTKAAESRNQVKLVMQAMSFLFANLPSAVASLPLPVRFLFHVGEKRLSQHARQLKPTGLLQWALLSWLCQSLEEKHRGSETLVLLSECLQASMGQQRGVPKPAVHKVLQGLEESRPKWTATQLQKGRKLCAEGAFKPAEGGVAPERGSAPELTEQKIRLMLLEVCHKPGGAEYLRQIYHIIQLNEDLLSLWLSTPSDAQADLPQRTVNLNLEESECRRQQTTFNPLTQFNHVGDRTFSQSAISEWNWDWARLLPSYLGMSQVTFRALLANRWNSTHMLIFQLLPLTHSMAFHSPRERILNEALRRGEPPGSRAEHPGGKGSRLLSRSPRSVCLALAPPLPMPRS</sequence>
<keyword evidence="3" id="KW-1185">Reference proteome</keyword>
<evidence type="ECO:0000256" key="1">
    <source>
        <dbReference type="SAM" id="MobiDB-lite"/>
    </source>
</evidence>
<feature type="compositionally biased region" description="Basic and acidic residues" evidence="1">
    <location>
        <begin position="1298"/>
        <end position="1310"/>
    </location>
</feature>
<dbReference type="PANTHER" id="PTHR33960">
    <property type="entry name" value="SIMILAR TO KIAA0825 PROTEIN"/>
    <property type="match status" value="1"/>
</dbReference>
<name>A0A8C9S4H5_SCLFO</name>
<dbReference type="PANTHER" id="PTHR33960:SF1">
    <property type="entry name" value="SIMILAR TO KIAA0825 PROTEIN"/>
    <property type="match status" value="1"/>
</dbReference>
<organism evidence="2 3">
    <name type="scientific">Scleropages formosus</name>
    <name type="common">Asian bonytongue</name>
    <name type="synonym">Osteoglossum formosum</name>
    <dbReference type="NCBI Taxonomy" id="113540"/>
    <lineage>
        <taxon>Eukaryota</taxon>
        <taxon>Metazoa</taxon>
        <taxon>Chordata</taxon>
        <taxon>Craniata</taxon>
        <taxon>Vertebrata</taxon>
        <taxon>Euteleostomi</taxon>
        <taxon>Actinopterygii</taxon>
        <taxon>Neopterygii</taxon>
        <taxon>Teleostei</taxon>
        <taxon>Osteoglossocephala</taxon>
        <taxon>Osteoglossomorpha</taxon>
        <taxon>Osteoglossiformes</taxon>
        <taxon>Osteoglossidae</taxon>
        <taxon>Scleropages</taxon>
    </lineage>
</organism>
<dbReference type="Proteomes" id="UP000694397">
    <property type="component" value="Chromosome 17"/>
</dbReference>